<dbReference type="OrthoDB" id="2635at2759"/>
<name>A0A813E5B0_POLGL</name>
<evidence type="ECO:0000259" key="2">
    <source>
        <dbReference type="PROSITE" id="PS51532"/>
    </source>
</evidence>
<feature type="domain" description="PITH" evidence="2">
    <location>
        <begin position="2360"/>
        <end position="2528"/>
    </location>
</feature>
<keyword evidence="4" id="KW-1185">Reference proteome</keyword>
<evidence type="ECO:0000256" key="1">
    <source>
        <dbReference type="ARBA" id="ARBA00023157"/>
    </source>
</evidence>
<sequence>RGTLDPRSAEGWCSRHLGSHGSWAPSFCNCNLSVSVCRGAGISDVVRVWLCSKSFCLIPWNDTVPLRSCEATLALARERNGPSASEDLLLKGFFFQWLSWCLKRSLNHSSRRITQLSDACERAVDANARHLTAMTASLRSACLSDRLTMLFPCWTAWRKQLSSLRRGTQLALHFARAREQRGPVMLELAFVSWAHAAKEERCSRETADAQVLAKEAALAHTRRSMALNSFTQLAAGRSEATGAVLAWQAWRSACYRGRLRAAETCRLLERCLQRWQAVSHKAAMQRQRAQRLAVPSAVLTNRCSSADWQLLRLCLQSWCLAAALDREAELKVACESSAGAYAERSAAVTSYFNRALEATQSVALQKQCWASDAGARLRFLMLELAFVSWAHAAKEERCSRETADAQVLAKEAALAHTRRSMALNSFTQLAAGRSEATAAVLAWQAWRSACYRGRLRAAETCRLLERCLQRWQAVSHKAAMQRQRAQRLAVPSAVLTNRCLSSWVAAVAVGRQHVACAVAKQLSAARLLLAAVLFRWVQCRQQASMKRRLGVVLEGSSADWQLLRLCLQSWCLAAALDREAELKVACESSAGAYAERSAAVTSYFNRALEATQSVALQKQCWTAWRKQLSSLRRGTQLALHFARKREQRGPVMLELAFVSWAHAAKEERCSRETADAQVLAKEAALAHTRRSMALNSFTQLAAGRSEATAAVLAWQAWRSACYRGRLRAAETCRLLERCLQRWQAVSHKAAMQRQRAQRLAVPSAVLTNRCLSSWVAAVAVARQHVACAVAKQLSAARLLLAAVLFQWVQCRQQASMKRRLGVVLEGSSADWQLLRLCLQSWCLAAALDREAELKVACESSAGAYAERSAAVTSYFNRALEATQSVALQKQCWTAWRKQLSSLRRGTQLALHFARAREQRGPVMLELAFVSWAHAAKEERCSRETADAQVLAKEAALAHTRRSMALNSFTQLAAGRSEATAAVLAWQAWRSACYRGRLRAAETCRLLERCLQRWQAVSHKAAMQRQRAQRLAVPSAVLTNRCLSSWVAAVAVARQHVACAVAKQLSAARLLLAAVLFQWVQCRQQASMKRRLGVVLEGSSADWQLLRLCLQSWCLAAALDREAELKVACESSAGAYAERSAAVTSYFNRALEATQSVALQKQCWTAWRKQLSSLHRGTQLALHFARAREQRGPVMLELAFVSWAHAAKEERCSRETADAQVLAKEAALAHTRHSMALNSFTQLAAGRSEATAAVLAWQAWRSACYRGRLRAAETCRLLERCLQRWQAVSHKAAMQRQRAQRLAVPSAVLTNRCLSSWGAAVAVGRQHVACAVAKQLSAARLLLAAVLFRWVQCRQQASMKRRLGVVLEGSSADWQLLRLCLQSWCLAAALDREAELKVACESSAGAYAERSAAVTSYFNRALEVTQSVAVQKQCWTAWRKQLSLGSGLRLALRRSKRHELMMLELTFILWAKTAKEERCLRATAYAHLLLQQAALAHTRRSMALNSFTQLAAGRNEATAAVLAWQAWRSACYRGRLRAAETCRLLERCLQRWQAMWHEARKSRSRSGARLRAGQALSSAAAKQRLVLALRRCVEAWRWHHRARLTQYQRAHQMAQPANSLVHRCLLCWTSVVLGAKHQRGCEILQAARESCNRTAMARLRQSAALAVALDSSALHLVKKTAFRHWAWLRWHMSRKRKLGEIATGQIHAASWQVTQMCLRCWACVVDCSRRLERAAKLHTGCSNAIAACFQHALGFQTRTLTWQCWTAWRKQLSFLRRGTQLALHFARAREQRGPVMLELTFVSWAHAAKEERCLRETADAQVLFQQAALAHTRRSMALNSFTELAAGRSEATAAVLAWQAWRSACYRGCLRAAETCRLLQRCLQRWLAVSHKAAMQRQRAQRLAVPSAVLTNRCLSSWVAAVSVGRQHVACAVAKQLSAARLLLAAVLFQWVQCRQQASMKRRLGVVLEGSSADWQLLRLCLQSWCLAAALDREAELKVACESSAGAYAERSAAVTSYFNRALEVTQSVALQKQCWTAWRKQLSSLRRGTQLALHFVRKREQRGPVLLQLAFVSWAHAAKEERCSREMADAQVHARVTQCWTAWLKQLSLRRGSELLALHRAKRHVLMMLQLTFVVWTQAAKEERCLRETAKTKVLWQHALAAHYCLSCWCSAVAYSRQAAAAARAQEQQLVFAAWARQVKEGRSSVRLGSMPVLEAHHRNNRTFHVTSASESSCADACFCQAGDDSWQQANETGMREKVAGLAEAMELRAFDSRPLRMHPHDPSELFFSTCSGRISMLPQTDGGSSNPQLRVALDKHFSLQVGLKGVRFSHQFRLVLGGSTHETELQDVLKKREELTEIAVGATYAVASSLDELVEKGQLECLNEDKEHPVAACMDGSDAVLASDRGTDNQLLIKVQFRVPVKLQSIRIVGNSEDGSAPQTVKLYLDKVNMGFEDTEEAGVQELTLTAADVDKGEPIPLRFVKFQSVKSLQIFVQDNFGSDVTKIKRLEFLGQPTSNMDMKDWKPVKG</sequence>
<dbReference type="GO" id="GO:0005737">
    <property type="term" value="C:cytoplasm"/>
    <property type="evidence" value="ECO:0007669"/>
    <property type="project" value="UniProtKB-ARBA"/>
</dbReference>
<dbReference type="InterPro" id="IPR008979">
    <property type="entry name" value="Galactose-bd-like_sf"/>
</dbReference>
<protein>
    <recommendedName>
        <fullName evidence="2">PITH domain-containing protein</fullName>
    </recommendedName>
</protein>
<keyword evidence="1" id="KW-1015">Disulfide bond</keyword>
<proteinExistence type="predicted"/>
<accession>A0A813E5B0</accession>
<comment type="caution">
    <text evidence="3">The sequence shown here is derived from an EMBL/GenBank/DDBJ whole genome shotgun (WGS) entry which is preliminary data.</text>
</comment>
<dbReference type="Pfam" id="PF06201">
    <property type="entry name" value="PITH"/>
    <property type="match status" value="1"/>
</dbReference>
<dbReference type="Proteomes" id="UP000654075">
    <property type="component" value="Unassembled WGS sequence"/>
</dbReference>
<evidence type="ECO:0000313" key="3">
    <source>
        <dbReference type="EMBL" id="CAE8594047.1"/>
    </source>
</evidence>
<feature type="non-terminal residue" evidence="3">
    <location>
        <position position="1"/>
    </location>
</feature>
<dbReference type="PANTHER" id="PTHR46115">
    <property type="entry name" value="THIOREDOXIN-LIKE PROTEIN 1"/>
    <property type="match status" value="1"/>
</dbReference>
<evidence type="ECO:0000313" key="4">
    <source>
        <dbReference type="Proteomes" id="UP000654075"/>
    </source>
</evidence>
<dbReference type="EMBL" id="CAJNNV010006766">
    <property type="protein sequence ID" value="CAE8594047.1"/>
    <property type="molecule type" value="Genomic_DNA"/>
</dbReference>
<dbReference type="InterPro" id="IPR037047">
    <property type="entry name" value="PITH_dom_sf"/>
</dbReference>
<dbReference type="Gene3D" id="2.60.120.470">
    <property type="entry name" value="PITH domain"/>
    <property type="match status" value="1"/>
</dbReference>
<dbReference type="PROSITE" id="PS51532">
    <property type="entry name" value="PITH"/>
    <property type="match status" value="1"/>
</dbReference>
<reference evidence="3" key="1">
    <citation type="submission" date="2021-02" db="EMBL/GenBank/DDBJ databases">
        <authorList>
            <person name="Dougan E. K."/>
            <person name="Rhodes N."/>
            <person name="Thang M."/>
            <person name="Chan C."/>
        </authorList>
    </citation>
    <scope>NUCLEOTIDE SEQUENCE</scope>
</reference>
<dbReference type="SUPFAM" id="SSF49785">
    <property type="entry name" value="Galactose-binding domain-like"/>
    <property type="match status" value="1"/>
</dbReference>
<gene>
    <name evidence="3" type="ORF">PGLA1383_LOCUS12621</name>
</gene>
<dbReference type="InterPro" id="IPR010400">
    <property type="entry name" value="PITH_dom"/>
</dbReference>
<organism evidence="3 4">
    <name type="scientific">Polarella glacialis</name>
    <name type="common">Dinoflagellate</name>
    <dbReference type="NCBI Taxonomy" id="89957"/>
    <lineage>
        <taxon>Eukaryota</taxon>
        <taxon>Sar</taxon>
        <taxon>Alveolata</taxon>
        <taxon>Dinophyceae</taxon>
        <taxon>Suessiales</taxon>
        <taxon>Suessiaceae</taxon>
        <taxon>Polarella</taxon>
    </lineage>
</organism>